<dbReference type="EMBL" id="LWBP01000014">
    <property type="protein sequence ID" value="OQP67672.1"/>
    <property type="molecule type" value="Genomic_DNA"/>
</dbReference>
<dbReference type="InterPro" id="IPR036977">
    <property type="entry name" value="DNA_primase_Znf_CHC2"/>
</dbReference>
<comment type="caution">
    <text evidence="5">The sequence shown here is derived from an EMBL/GenBank/DDBJ whole genome shotgun (WGS) entry which is preliminary data.</text>
</comment>
<keyword evidence="1" id="KW-0479">Metal-binding</keyword>
<feature type="domain" description="Zinc finger CHC2-type" evidence="4">
    <location>
        <begin position="27"/>
        <end position="84"/>
    </location>
</feature>
<sequence length="142" mass="16026">MEIRDIKQQLTINEVLQHYGLQPDKNHRLLCPFHPDKTPSLQIYPKTNTFCCFSSNCTAGTGDVIQFIQLKENCSKHEALVKATALAGDNAVIASPPPPASKLLLNKVKSRKVGKRITWIKLQYCQKFLVTIRAAFHPLKKQ</sequence>
<dbReference type="AlphaFoldDB" id="A0A1V9GAT3"/>
<dbReference type="Proteomes" id="UP000192276">
    <property type="component" value="Unassembled WGS sequence"/>
</dbReference>
<dbReference type="GO" id="GO:0008270">
    <property type="term" value="F:zinc ion binding"/>
    <property type="evidence" value="ECO:0007669"/>
    <property type="project" value="UniProtKB-KW"/>
</dbReference>
<name>A0A1V9GAT3_9BACT</name>
<dbReference type="SMART" id="SM00400">
    <property type="entry name" value="ZnF_CHCC"/>
    <property type="match status" value="1"/>
</dbReference>
<reference evidence="6" key="1">
    <citation type="submission" date="2016-04" db="EMBL/GenBank/DDBJ databases">
        <authorList>
            <person name="Chen L."/>
            <person name="Zhuang W."/>
            <person name="Wang G."/>
        </authorList>
    </citation>
    <scope>NUCLEOTIDE SEQUENCE [LARGE SCALE GENOMIC DNA]</scope>
    <source>
        <strain evidence="6">208</strain>
    </source>
</reference>
<dbReference type="STRING" id="550983.A4R26_32900"/>
<keyword evidence="3" id="KW-0862">Zinc</keyword>
<evidence type="ECO:0000256" key="1">
    <source>
        <dbReference type="ARBA" id="ARBA00022723"/>
    </source>
</evidence>
<dbReference type="GO" id="GO:0005737">
    <property type="term" value="C:cytoplasm"/>
    <property type="evidence" value="ECO:0007669"/>
    <property type="project" value="TreeGrafter"/>
</dbReference>
<dbReference type="PANTHER" id="PTHR30313">
    <property type="entry name" value="DNA PRIMASE"/>
    <property type="match status" value="1"/>
</dbReference>
<accession>A0A1V9GAT3</accession>
<keyword evidence="2" id="KW-0863">Zinc-finger</keyword>
<evidence type="ECO:0000313" key="6">
    <source>
        <dbReference type="Proteomes" id="UP000192276"/>
    </source>
</evidence>
<evidence type="ECO:0000256" key="2">
    <source>
        <dbReference type="ARBA" id="ARBA00022771"/>
    </source>
</evidence>
<organism evidence="5 6">
    <name type="scientific">Niastella populi</name>
    <dbReference type="NCBI Taxonomy" id="550983"/>
    <lineage>
        <taxon>Bacteria</taxon>
        <taxon>Pseudomonadati</taxon>
        <taxon>Bacteroidota</taxon>
        <taxon>Chitinophagia</taxon>
        <taxon>Chitinophagales</taxon>
        <taxon>Chitinophagaceae</taxon>
        <taxon>Niastella</taxon>
    </lineage>
</organism>
<evidence type="ECO:0000313" key="5">
    <source>
        <dbReference type="EMBL" id="OQP67672.1"/>
    </source>
</evidence>
<dbReference type="PANTHER" id="PTHR30313:SF2">
    <property type="entry name" value="DNA PRIMASE"/>
    <property type="match status" value="1"/>
</dbReference>
<dbReference type="OrthoDB" id="9804281at2"/>
<dbReference type="GO" id="GO:0003899">
    <property type="term" value="F:DNA-directed RNA polymerase activity"/>
    <property type="evidence" value="ECO:0007669"/>
    <property type="project" value="InterPro"/>
</dbReference>
<dbReference type="RefSeq" id="WP_081161345.1">
    <property type="nucleotide sequence ID" value="NZ_LWBP01000014.1"/>
</dbReference>
<gene>
    <name evidence="5" type="ORF">A4R26_32900</name>
</gene>
<dbReference type="Gene3D" id="3.90.580.10">
    <property type="entry name" value="Zinc finger, CHC2-type domain"/>
    <property type="match status" value="1"/>
</dbReference>
<evidence type="ECO:0000259" key="4">
    <source>
        <dbReference type="SMART" id="SM00400"/>
    </source>
</evidence>
<dbReference type="GO" id="GO:0006269">
    <property type="term" value="P:DNA replication, synthesis of primer"/>
    <property type="evidence" value="ECO:0007669"/>
    <property type="project" value="TreeGrafter"/>
</dbReference>
<dbReference type="InterPro" id="IPR002694">
    <property type="entry name" value="Znf_CHC2"/>
</dbReference>
<dbReference type="GO" id="GO:0003677">
    <property type="term" value="F:DNA binding"/>
    <property type="evidence" value="ECO:0007669"/>
    <property type="project" value="InterPro"/>
</dbReference>
<protein>
    <recommendedName>
        <fullName evidence="4">Zinc finger CHC2-type domain-containing protein</fullName>
    </recommendedName>
</protein>
<dbReference type="SUPFAM" id="SSF57783">
    <property type="entry name" value="Zinc beta-ribbon"/>
    <property type="match status" value="1"/>
</dbReference>
<keyword evidence="6" id="KW-1185">Reference proteome</keyword>
<dbReference type="InterPro" id="IPR050219">
    <property type="entry name" value="DnaG_primase"/>
</dbReference>
<evidence type="ECO:0000256" key="3">
    <source>
        <dbReference type="ARBA" id="ARBA00022833"/>
    </source>
</evidence>
<proteinExistence type="predicted"/>
<dbReference type="Pfam" id="PF01807">
    <property type="entry name" value="Zn_ribbon_DnaG"/>
    <property type="match status" value="1"/>
</dbReference>